<dbReference type="Pfam" id="PF02371">
    <property type="entry name" value="Transposase_20"/>
    <property type="match status" value="1"/>
</dbReference>
<dbReference type="GO" id="GO:0004803">
    <property type="term" value="F:transposase activity"/>
    <property type="evidence" value="ECO:0007669"/>
    <property type="project" value="InterPro"/>
</dbReference>
<sequence>MQTIPGIGEVTASALLSPLANIERFPSAKHFVSYLALSPYRRESGDTVRRQGKMSKMGGRYLRKMLYMGPVGLFEVEGI</sequence>
<dbReference type="InterPro" id="IPR003346">
    <property type="entry name" value="Transposase_20"/>
</dbReference>
<dbReference type="Proteomes" id="UP000004750">
    <property type="component" value="Unassembled WGS sequence"/>
</dbReference>
<reference evidence="2 3" key="1">
    <citation type="submission" date="2011-08" db="EMBL/GenBank/DDBJ databases">
        <authorList>
            <person name="Weinstock G."/>
            <person name="Sodergren E."/>
            <person name="Clifton S."/>
            <person name="Fulton L."/>
            <person name="Fulton B."/>
            <person name="Courtney L."/>
            <person name="Fronick C."/>
            <person name="Harrison M."/>
            <person name="Strong C."/>
            <person name="Farmer C."/>
            <person name="Delahaunty K."/>
            <person name="Markovic C."/>
            <person name="Hall O."/>
            <person name="Minx P."/>
            <person name="Tomlinson C."/>
            <person name="Mitreva M."/>
            <person name="Hou S."/>
            <person name="Chen J."/>
            <person name="Wollam A."/>
            <person name="Pepin K.H."/>
            <person name="Johnson M."/>
            <person name="Bhonagiri V."/>
            <person name="Zhang X."/>
            <person name="Suruliraj S."/>
            <person name="Warren W."/>
            <person name="Chinwalla A."/>
            <person name="Mardis E.R."/>
            <person name="Wilson R.K."/>
        </authorList>
    </citation>
    <scope>NUCLEOTIDE SEQUENCE [LARGE SCALE GENOMIC DNA]</scope>
    <source>
        <strain evidence="2 3">F0432</strain>
    </source>
</reference>
<dbReference type="RefSeq" id="WP_006984156.1">
    <property type="nucleotide sequence ID" value="NZ_JH417880.1"/>
</dbReference>
<gene>
    <name evidence="2" type="ORF">HMPREF9080_00125</name>
</gene>
<evidence type="ECO:0000313" key="2">
    <source>
        <dbReference type="EMBL" id="EHM56045.1"/>
    </source>
</evidence>
<dbReference type="GO" id="GO:0003677">
    <property type="term" value="F:DNA binding"/>
    <property type="evidence" value="ECO:0007669"/>
    <property type="project" value="InterPro"/>
</dbReference>
<dbReference type="PANTHER" id="PTHR33055:SF13">
    <property type="entry name" value="TRANSPOSASE"/>
    <property type="match status" value="1"/>
</dbReference>
<accession>G9ZBK2</accession>
<dbReference type="GO" id="GO:0006313">
    <property type="term" value="P:DNA transposition"/>
    <property type="evidence" value="ECO:0007669"/>
    <property type="project" value="InterPro"/>
</dbReference>
<protein>
    <submittedName>
        <fullName evidence="2">Transposase, IS116/IS110/IS902 family</fullName>
    </submittedName>
</protein>
<proteinExistence type="predicted"/>
<dbReference type="HOGENOM" id="CLU_2599564_0_0_6"/>
<dbReference type="EMBL" id="AGCM01000007">
    <property type="protein sequence ID" value="EHM56045.1"/>
    <property type="molecule type" value="Genomic_DNA"/>
</dbReference>
<organism evidence="2 3">
    <name type="scientific">Cardiobacterium valvarum F0432</name>
    <dbReference type="NCBI Taxonomy" id="797473"/>
    <lineage>
        <taxon>Bacteria</taxon>
        <taxon>Pseudomonadati</taxon>
        <taxon>Pseudomonadota</taxon>
        <taxon>Gammaproteobacteria</taxon>
        <taxon>Cardiobacteriales</taxon>
        <taxon>Cardiobacteriaceae</taxon>
        <taxon>Cardiobacterium</taxon>
    </lineage>
</organism>
<name>G9ZBK2_9GAMM</name>
<dbReference type="PANTHER" id="PTHR33055">
    <property type="entry name" value="TRANSPOSASE FOR INSERTION SEQUENCE ELEMENT IS1111A"/>
    <property type="match status" value="1"/>
</dbReference>
<dbReference type="AlphaFoldDB" id="G9ZBK2"/>
<evidence type="ECO:0000313" key="3">
    <source>
        <dbReference type="Proteomes" id="UP000004750"/>
    </source>
</evidence>
<feature type="domain" description="Transposase IS116/IS110/IS902 C-terminal" evidence="1">
    <location>
        <begin position="2"/>
        <end position="69"/>
    </location>
</feature>
<dbReference type="InterPro" id="IPR047650">
    <property type="entry name" value="Transpos_IS110"/>
</dbReference>
<comment type="caution">
    <text evidence="2">The sequence shown here is derived from an EMBL/GenBank/DDBJ whole genome shotgun (WGS) entry which is preliminary data.</text>
</comment>
<evidence type="ECO:0000259" key="1">
    <source>
        <dbReference type="Pfam" id="PF02371"/>
    </source>
</evidence>